<dbReference type="SUPFAM" id="SSF75625">
    <property type="entry name" value="YebC-like"/>
    <property type="match status" value="1"/>
</dbReference>
<evidence type="ECO:0000313" key="8">
    <source>
        <dbReference type="EMBL" id="PIP57343.1"/>
    </source>
</evidence>
<dbReference type="InterPro" id="IPR002876">
    <property type="entry name" value="Transcrip_reg_TACO1-like"/>
</dbReference>
<dbReference type="Gene3D" id="1.10.10.200">
    <property type="match status" value="1"/>
</dbReference>
<feature type="domain" description="TACO1/YebC-like N-terminal" evidence="7">
    <location>
        <begin position="5"/>
        <end position="76"/>
    </location>
</feature>
<proteinExistence type="inferred from homology"/>
<accession>A0A2H0BI42</accession>
<organism evidence="8 9">
    <name type="scientific">Candidatus Woesebacteria bacterium CG22_combo_CG10-13_8_21_14_all_45_10</name>
    <dbReference type="NCBI Taxonomy" id="1975060"/>
    <lineage>
        <taxon>Bacteria</taxon>
        <taxon>Candidatus Woeseibacteriota</taxon>
    </lineage>
</organism>
<dbReference type="EMBL" id="PCSV01000002">
    <property type="protein sequence ID" value="PIP57343.1"/>
    <property type="molecule type" value="Genomic_DNA"/>
</dbReference>
<dbReference type="Gene3D" id="3.30.70.980">
    <property type="match status" value="1"/>
</dbReference>
<keyword evidence="4 8" id="KW-0238">DNA-binding</keyword>
<evidence type="ECO:0000259" key="6">
    <source>
        <dbReference type="Pfam" id="PF01709"/>
    </source>
</evidence>
<evidence type="ECO:0000256" key="1">
    <source>
        <dbReference type="ARBA" id="ARBA00008724"/>
    </source>
</evidence>
<keyword evidence="2" id="KW-0963">Cytoplasm</keyword>
<dbReference type="PANTHER" id="PTHR12532:SF6">
    <property type="entry name" value="TRANSCRIPTIONAL REGULATORY PROTEIN YEBC-RELATED"/>
    <property type="match status" value="1"/>
</dbReference>
<protein>
    <submittedName>
        <fullName evidence="8">YebC/PmpR family DNA-binding transcriptional regulator</fullName>
    </submittedName>
</protein>
<dbReference type="Pfam" id="PF20772">
    <property type="entry name" value="TACO1_YebC_N"/>
    <property type="match status" value="1"/>
</dbReference>
<reference evidence="8 9" key="1">
    <citation type="submission" date="2017-09" db="EMBL/GenBank/DDBJ databases">
        <title>Depth-based differentiation of microbial function through sediment-hosted aquifers and enrichment of novel symbionts in the deep terrestrial subsurface.</title>
        <authorList>
            <person name="Probst A.J."/>
            <person name="Ladd B."/>
            <person name="Jarett J.K."/>
            <person name="Geller-Mcgrath D.E."/>
            <person name="Sieber C.M."/>
            <person name="Emerson J.B."/>
            <person name="Anantharaman K."/>
            <person name="Thomas B.C."/>
            <person name="Malmstrom R."/>
            <person name="Stieglmeier M."/>
            <person name="Klingl A."/>
            <person name="Woyke T."/>
            <person name="Ryan C.M."/>
            <person name="Banfield J.F."/>
        </authorList>
    </citation>
    <scope>NUCLEOTIDE SEQUENCE [LARGE SCALE GENOMIC DNA]</scope>
    <source>
        <strain evidence="8">CG22_combo_CG10-13_8_21_14_all_45_10</strain>
    </source>
</reference>
<dbReference type="Pfam" id="PF01709">
    <property type="entry name" value="Transcrip_reg"/>
    <property type="match status" value="1"/>
</dbReference>
<dbReference type="GO" id="GO:0005829">
    <property type="term" value="C:cytosol"/>
    <property type="evidence" value="ECO:0007669"/>
    <property type="project" value="TreeGrafter"/>
</dbReference>
<comment type="similarity">
    <text evidence="1">Belongs to the TACO1 family.</text>
</comment>
<dbReference type="InterPro" id="IPR049083">
    <property type="entry name" value="TACO1_YebC_N"/>
</dbReference>
<dbReference type="GO" id="GO:0003677">
    <property type="term" value="F:DNA binding"/>
    <property type="evidence" value="ECO:0007669"/>
    <property type="project" value="UniProtKB-KW"/>
</dbReference>
<dbReference type="PANTHER" id="PTHR12532">
    <property type="entry name" value="TRANSLATIONAL ACTIVATOR OF CYTOCHROME C OXIDASE 1"/>
    <property type="match status" value="1"/>
</dbReference>
<dbReference type="InterPro" id="IPR017856">
    <property type="entry name" value="Integrase-like_N"/>
</dbReference>
<evidence type="ECO:0000256" key="5">
    <source>
        <dbReference type="ARBA" id="ARBA00023163"/>
    </source>
</evidence>
<evidence type="ECO:0000313" key="9">
    <source>
        <dbReference type="Proteomes" id="UP000230759"/>
    </source>
</evidence>
<feature type="non-terminal residue" evidence="8">
    <location>
        <position position="129"/>
    </location>
</feature>
<evidence type="ECO:0000256" key="2">
    <source>
        <dbReference type="ARBA" id="ARBA00022490"/>
    </source>
</evidence>
<keyword evidence="3" id="KW-0805">Transcription regulation</keyword>
<keyword evidence="5" id="KW-0804">Transcription</keyword>
<dbReference type="InterPro" id="IPR048300">
    <property type="entry name" value="TACO1_YebC-like_2nd/3rd_dom"/>
</dbReference>
<dbReference type="Proteomes" id="UP000230759">
    <property type="component" value="Unassembled WGS sequence"/>
</dbReference>
<feature type="domain" description="TACO1/YebC-like second and third" evidence="6">
    <location>
        <begin position="79"/>
        <end position="129"/>
    </location>
</feature>
<evidence type="ECO:0000256" key="3">
    <source>
        <dbReference type="ARBA" id="ARBA00023015"/>
    </source>
</evidence>
<dbReference type="InterPro" id="IPR026564">
    <property type="entry name" value="Transcrip_reg_TACO1-like_dom3"/>
</dbReference>
<sequence length="129" mass="13961">MSGHSHYSTIKRAKEANDAQRGKIFSKLAREISIAVREGGGEDPAFNYKLRMVLEKAKVANMPKDNIERALEKSAGRALEQVTYEGFGPGGVGFMVEAVTDNRNRTSQEIKNIFDRGGGSLAGPGAVSF</sequence>
<dbReference type="AlphaFoldDB" id="A0A2H0BI42"/>
<evidence type="ECO:0000259" key="7">
    <source>
        <dbReference type="Pfam" id="PF20772"/>
    </source>
</evidence>
<dbReference type="FunFam" id="1.10.10.200:FF:000002">
    <property type="entry name" value="Probable transcriptional regulatory protein CLM62_37755"/>
    <property type="match status" value="1"/>
</dbReference>
<gene>
    <name evidence="8" type="ORF">COX04_00020</name>
</gene>
<dbReference type="InterPro" id="IPR029072">
    <property type="entry name" value="YebC-like"/>
</dbReference>
<evidence type="ECO:0000256" key="4">
    <source>
        <dbReference type="ARBA" id="ARBA00023125"/>
    </source>
</evidence>
<comment type="caution">
    <text evidence="8">The sequence shown here is derived from an EMBL/GenBank/DDBJ whole genome shotgun (WGS) entry which is preliminary data.</text>
</comment>
<name>A0A2H0BI42_9BACT</name>